<protein>
    <recommendedName>
        <fullName evidence="4">Pseudouridine synthase</fullName>
        <ecNumber evidence="4">5.4.99.-</ecNumber>
    </recommendedName>
</protein>
<evidence type="ECO:0000313" key="7">
    <source>
        <dbReference type="Proteomes" id="UP000176787"/>
    </source>
</evidence>
<reference evidence="6 7" key="1">
    <citation type="journal article" date="2016" name="Nat. Commun.">
        <title>Thousands of microbial genomes shed light on interconnected biogeochemical processes in an aquifer system.</title>
        <authorList>
            <person name="Anantharaman K."/>
            <person name="Brown C.T."/>
            <person name="Hug L.A."/>
            <person name="Sharon I."/>
            <person name="Castelle C.J."/>
            <person name="Probst A.J."/>
            <person name="Thomas B.C."/>
            <person name="Singh A."/>
            <person name="Wilkins M.J."/>
            <person name="Karaoz U."/>
            <person name="Brodie E.L."/>
            <person name="Williams K.H."/>
            <person name="Hubbard S.S."/>
            <person name="Banfield J.F."/>
        </authorList>
    </citation>
    <scope>NUCLEOTIDE SEQUENCE [LARGE SCALE GENOMIC DNA]</scope>
</reference>
<dbReference type="InterPro" id="IPR050188">
    <property type="entry name" value="RluA_PseudoU_synthase"/>
</dbReference>
<feature type="active site" evidence="3">
    <location>
        <position position="63"/>
    </location>
</feature>
<gene>
    <name evidence="6" type="ORF">A3H02_03220</name>
</gene>
<dbReference type="InterPro" id="IPR020103">
    <property type="entry name" value="PsdUridine_synth_cat_dom_sf"/>
</dbReference>
<sequence length="246" mass="27849">MEIKTIYKDKDFIAVLKPAGIVTHPDNQHELKKSLIGEILKKYPEIKNVGEDVSRPGVVHRLDKDTSGVLLVARTQSGFEYLKNLFQQQKIKKSYLALVKGALKTKKGIIEGVLGRTKTGIFGTYKLKGKERPAITEYKVLEIFKNKLGEFSLLEVFPKTGRTHQIRVHLKSIGHPVICDKIYGGKNTICPFSLTHQFLHAYSLEFVSPSGAALRLETILPEDLNSVLEKLRNKTIHKFHDREIYG</sequence>
<dbReference type="GO" id="GO:0000455">
    <property type="term" value="P:enzyme-directed rRNA pseudouridine synthesis"/>
    <property type="evidence" value="ECO:0007669"/>
    <property type="project" value="TreeGrafter"/>
</dbReference>
<proteinExistence type="inferred from homology"/>
<comment type="caution">
    <text evidence="6">The sequence shown here is derived from an EMBL/GenBank/DDBJ whole genome shotgun (WGS) entry which is preliminary data.</text>
</comment>
<dbReference type="CDD" id="cd02869">
    <property type="entry name" value="PseudoU_synth_RluA_like"/>
    <property type="match status" value="1"/>
</dbReference>
<dbReference type="EC" id="5.4.99.-" evidence="4"/>
<dbReference type="SUPFAM" id="SSF55120">
    <property type="entry name" value="Pseudouridine synthase"/>
    <property type="match status" value="1"/>
</dbReference>
<accession>A0A1G2F0A8</accession>
<dbReference type="GO" id="GO:0140098">
    <property type="term" value="F:catalytic activity, acting on RNA"/>
    <property type="evidence" value="ECO:0007669"/>
    <property type="project" value="UniProtKB-ARBA"/>
</dbReference>
<evidence type="ECO:0000256" key="4">
    <source>
        <dbReference type="RuleBase" id="RU362028"/>
    </source>
</evidence>
<comment type="similarity">
    <text evidence="1 4">Belongs to the pseudouridine synthase RluA family.</text>
</comment>
<evidence type="ECO:0000256" key="1">
    <source>
        <dbReference type="ARBA" id="ARBA00010876"/>
    </source>
</evidence>
<organism evidence="6 7">
    <name type="scientific">Candidatus Niyogibacteria bacterium RIFCSPLOWO2_12_FULL_41_13</name>
    <dbReference type="NCBI Taxonomy" id="1801726"/>
    <lineage>
        <taxon>Bacteria</taxon>
        <taxon>Candidatus Niyogiibacteriota</taxon>
    </lineage>
</organism>
<evidence type="ECO:0000256" key="3">
    <source>
        <dbReference type="PIRSR" id="PIRSR606225-1"/>
    </source>
</evidence>
<dbReference type="PROSITE" id="PS01129">
    <property type="entry name" value="PSI_RLU"/>
    <property type="match status" value="1"/>
</dbReference>
<dbReference type="InterPro" id="IPR006225">
    <property type="entry name" value="PsdUridine_synth_RluC/D"/>
</dbReference>
<dbReference type="Gene3D" id="3.30.2350.10">
    <property type="entry name" value="Pseudouridine synthase"/>
    <property type="match status" value="1"/>
</dbReference>
<dbReference type="GO" id="GO:0003723">
    <property type="term" value="F:RNA binding"/>
    <property type="evidence" value="ECO:0007669"/>
    <property type="project" value="InterPro"/>
</dbReference>
<dbReference type="STRING" id="1801726.A3H02_03220"/>
<dbReference type="NCBIfam" id="TIGR00005">
    <property type="entry name" value="rluA_subfam"/>
    <property type="match status" value="1"/>
</dbReference>
<dbReference type="Proteomes" id="UP000176787">
    <property type="component" value="Unassembled WGS sequence"/>
</dbReference>
<dbReference type="EMBL" id="MHMS01000026">
    <property type="protein sequence ID" value="OGZ31367.1"/>
    <property type="molecule type" value="Genomic_DNA"/>
</dbReference>
<dbReference type="Pfam" id="PF00849">
    <property type="entry name" value="PseudoU_synth_2"/>
    <property type="match status" value="1"/>
</dbReference>
<feature type="domain" description="Pseudouridine synthase RsuA/RluA-like" evidence="5">
    <location>
        <begin position="11"/>
        <end position="171"/>
    </location>
</feature>
<comment type="catalytic activity">
    <reaction evidence="4">
        <text>a uridine in RNA = a pseudouridine in RNA</text>
        <dbReference type="Rhea" id="RHEA:48348"/>
        <dbReference type="Rhea" id="RHEA-COMP:12068"/>
        <dbReference type="Rhea" id="RHEA-COMP:12069"/>
        <dbReference type="ChEBI" id="CHEBI:65314"/>
        <dbReference type="ChEBI" id="CHEBI:65315"/>
    </reaction>
</comment>
<evidence type="ECO:0000259" key="5">
    <source>
        <dbReference type="Pfam" id="PF00849"/>
    </source>
</evidence>
<dbReference type="InterPro" id="IPR006145">
    <property type="entry name" value="PsdUridine_synth_RsuA/RluA"/>
</dbReference>
<dbReference type="GO" id="GO:0009982">
    <property type="term" value="F:pseudouridine synthase activity"/>
    <property type="evidence" value="ECO:0007669"/>
    <property type="project" value="InterPro"/>
</dbReference>
<dbReference type="InterPro" id="IPR006224">
    <property type="entry name" value="PsdUridine_synth_RluA-like_CS"/>
</dbReference>
<evidence type="ECO:0000256" key="2">
    <source>
        <dbReference type="ARBA" id="ARBA00023235"/>
    </source>
</evidence>
<name>A0A1G2F0A8_9BACT</name>
<keyword evidence="2 4" id="KW-0413">Isomerase</keyword>
<dbReference type="PANTHER" id="PTHR21600:SF44">
    <property type="entry name" value="RIBOSOMAL LARGE SUBUNIT PSEUDOURIDINE SYNTHASE D"/>
    <property type="match status" value="1"/>
</dbReference>
<dbReference type="PANTHER" id="PTHR21600">
    <property type="entry name" value="MITOCHONDRIAL RNA PSEUDOURIDINE SYNTHASE"/>
    <property type="match status" value="1"/>
</dbReference>
<dbReference type="AlphaFoldDB" id="A0A1G2F0A8"/>
<comment type="function">
    <text evidence="4">Responsible for synthesis of pseudouridine from uracil.</text>
</comment>
<evidence type="ECO:0000313" key="6">
    <source>
        <dbReference type="EMBL" id="OGZ31367.1"/>
    </source>
</evidence>